<dbReference type="PANTHER" id="PTHR10133:SF27">
    <property type="entry name" value="DNA POLYMERASE NU"/>
    <property type="match status" value="1"/>
</dbReference>
<evidence type="ECO:0000256" key="3">
    <source>
        <dbReference type="ARBA" id="ARBA00022695"/>
    </source>
</evidence>
<evidence type="ECO:0000256" key="1">
    <source>
        <dbReference type="ARBA" id="ARBA00007705"/>
    </source>
</evidence>
<feature type="domain" description="DNA-directed DNA polymerase family A palm" evidence="18">
    <location>
        <begin position="678"/>
        <end position="885"/>
    </location>
</feature>
<dbReference type="GO" id="GO:0008409">
    <property type="term" value="F:5'-3' exonuclease activity"/>
    <property type="evidence" value="ECO:0007669"/>
    <property type="project" value="UniProtKB-UniRule"/>
</dbReference>
<evidence type="ECO:0000256" key="2">
    <source>
        <dbReference type="ARBA" id="ARBA00022679"/>
    </source>
</evidence>
<dbReference type="InterPro" id="IPR020046">
    <property type="entry name" value="5-3_exonucl_a-hlix_arch_N"/>
</dbReference>
<evidence type="ECO:0000259" key="18">
    <source>
        <dbReference type="SMART" id="SM00482"/>
    </source>
</evidence>
<dbReference type="SUPFAM" id="SSF88723">
    <property type="entry name" value="PIN domain-like"/>
    <property type="match status" value="1"/>
</dbReference>
<comment type="similarity">
    <text evidence="1 15">Belongs to the DNA polymerase type-A family.</text>
</comment>
<dbReference type="CDD" id="cd09859">
    <property type="entry name" value="PIN_53EXO"/>
    <property type="match status" value="1"/>
</dbReference>
<keyword evidence="10 15" id="KW-0238">DNA-binding</keyword>
<dbReference type="Pfam" id="PF01367">
    <property type="entry name" value="5_3_exonuc"/>
    <property type="match status" value="1"/>
</dbReference>
<evidence type="ECO:0000256" key="8">
    <source>
        <dbReference type="ARBA" id="ARBA00022839"/>
    </source>
</evidence>
<dbReference type="InterPro" id="IPR043502">
    <property type="entry name" value="DNA/RNA_pol_sf"/>
</dbReference>
<keyword evidence="9 15" id="KW-0239">DNA-directed DNA polymerase</keyword>
<evidence type="ECO:0000313" key="20">
    <source>
        <dbReference type="Proteomes" id="UP000595221"/>
    </source>
</evidence>
<dbReference type="InterPro" id="IPR001098">
    <property type="entry name" value="DNA-dir_DNA_pol_A_palm_dom"/>
</dbReference>
<dbReference type="GO" id="GO:0003677">
    <property type="term" value="F:DNA binding"/>
    <property type="evidence" value="ECO:0007669"/>
    <property type="project" value="UniProtKB-UniRule"/>
</dbReference>
<feature type="domain" description="5'-3' exonuclease" evidence="17">
    <location>
        <begin position="30"/>
        <end position="290"/>
    </location>
</feature>
<reference evidence="19 20" key="1">
    <citation type="submission" date="2020-12" db="EMBL/GenBank/DDBJ databases">
        <title>FDA dAtabase for Regulatory Grade micrObial Sequences (FDA-ARGOS): Supporting development and validation of Infectious Disease Dx tests.</title>
        <authorList>
            <person name="Sproer C."/>
            <person name="Gronow S."/>
            <person name="Severitt S."/>
            <person name="Schroder I."/>
            <person name="Tallon L."/>
            <person name="Sadzewicz L."/>
            <person name="Zhao X."/>
            <person name="Boylan J."/>
            <person name="Ott S."/>
            <person name="Bowen H."/>
            <person name="Vavikolanu K."/>
            <person name="Mehta A."/>
            <person name="Aluvathingal J."/>
            <person name="Nadendla S."/>
            <person name="Lowell S."/>
            <person name="Myers T."/>
            <person name="Yan Y."/>
            <person name="Sichtig H."/>
        </authorList>
    </citation>
    <scope>NUCLEOTIDE SEQUENCE [LARGE SCALE GENOMIC DNA]</scope>
    <source>
        <strain evidence="19 20">FDAARGOS_1001</strain>
    </source>
</reference>
<keyword evidence="3 15" id="KW-0548">Nucleotidyltransferase</keyword>
<dbReference type="NCBIfam" id="NF004397">
    <property type="entry name" value="PRK05755.1"/>
    <property type="match status" value="1"/>
</dbReference>
<dbReference type="FunFam" id="3.40.50.1010:FF:000001">
    <property type="entry name" value="DNA polymerase I"/>
    <property type="match status" value="1"/>
</dbReference>
<keyword evidence="2 15" id="KW-0808">Transferase</keyword>
<dbReference type="GO" id="GO:0003887">
    <property type="term" value="F:DNA-directed DNA polymerase activity"/>
    <property type="evidence" value="ECO:0007669"/>
    <property type="project" value="UniProtKB-UniRule"/>
</dbReference>
<dbReference type="InterPro" id="IPR020045">
    <property type="entry name" value="DNA_polI_H3TH"/>
</dbReference>
<dbReference type="SMART" id="SM00279">
    <property type="entry name" value="HhH2"/>
    <property type="match status" value="1"/>
</dbReference>
<dbReference type="Pfam" id="PF02739">
    <property type="entry name" value="5_3_exonuc_N"/>
    <property type="match status" value="1"/>
</dbReference>
<dbReference type="Pfam" id="PF00476">
    <property type="entry name" value="DNA_pol_A"/>
    <property type="match status" value="1"/>
</dbReference>
<dbReference type="InterPro" id="IPR002421">
    <property type="entry name" value="5-3_exonuclease"/>
</dbReference>
<evidence type="ECO:0000256" key="9">
    <source>
        <dbReference type="ARBA" id="ARBA00022932"/>
    </source>
</evidence>
<keyword evidence="5" id="KW-0540">Nuclease</keyword>
<keyword evidence="7 15" id="KW-0378">Hydrolase</keyword>
<evidence type="ECO:0000313" key="19">
    <source>
        <dbReference type="EMBL" id="QQC59709.1"/>
    </source>
</evidence>
<evidence type="ECO:0000256" key="15">
    <source>
        <dbReference type="RuleBase" id="RU004460"/>
    </source>
</evidence>
<dbReference type="GO" id="GO:0006261">
    <property type="term" value="P:DNA-templated DNA replication"/>
    <property type="evidence" value="ECO:0007669"/>
    <property type="project" value="UniProtKB-UniRule"/>
</dbReference>
<dbReference type="SUPFAM" id="SSF47807">
    <property type="entry name" value="5' to 3' exonuclease, C-terminal subdomain"/>
    <property type="match status" value="1"/>
</dbReference>
<evidence type="ECO:0000256" key="10">
    <source>
        <dbReference type="ARBA" id="ARBA00023125"/>
    </source>
</evidence>
<feature type="region of interest" description="Disordered" evidence="16">
    <location>
        <begin position="1"/>
        <end position="23"/>
    </location>
</feature>
<accession>A0A7T4MUJ1</accession>
<evidence type="ECO:0000259" key="17">
    <source>
        <dbReference type="SMART" id="SM00475"/>
    </source>
</evidence>
<dbReference type="Gene3D" id="1.20.1060.10">
    <property type="entry name" value="Taq DNA Polymerase, Chain T, domain 4"/>
    <property type="match status" value="1"/>
</dbReference>
<dbReference type="SMART" id="SM00475">
    <property type="entry name" value="53EXOc"/>
    <property type="match status" value="1"/>
</dbReference>
<evidence type="ECO:0000256" key="5">
    <source>
        <dbReference type="ARBA" id="ARBA00022722"/>
    </source>
</evidence>
<comment type="catalytic activity">
    <reaction evidence="12 15">
        <text>DNA(n) + a 2'-deoxyribonucleoside 5'-triphosphate = DNA(n+1) + diphosphate</text>
        <dbReference type="Rhea" id="RHEA:22508"/>
        <dbReference type="Rhea" id="RHEA-COMP:17339"/>
        <dbReference type="Rhea" id="RHEA-COMP:17340"/>
        <dbReference type="ChEBI" id="CHEBI:33019"/>
        <dbReference type="ChEBI" id="CHEBI:61560"/>
        <dbReference type="ChEBI" id="CHEBI:173112"/>
        <dbReference type="EC" id="2.7.7.7"/>
    </reaction>
</comment>
<keyword evidence="6 15" id="KW-0227">DNA damage</keyword>
<keyword evidence="4 15" id="KW-0235">DNA replication</keyword>
<dbReference type="SUPFAM" id="SSF53098">
    <property type="entry name" value="Ribonuclease H-like"/>
    <property type="match status" value="1"/>
</dbReference>
<dbReference type="InterPro" id="IPR019760">
    <property type="entry name" value="DNA-dir_DNA_pol_A_CS"/>
</dbReference>
<dbReference type="InterPro" id="IPR008918">
    <property type="entry name" value="HhH2"/>
</dbReference>
<gene>
    <name evidence="15 19" type="primary">polA</name>
    <name evidence="19" type="ORF">I6H58_01580</name>
</gene>
<dbReference type="Gene3D" id="1.10.150.20">
    <property type="entry name" value="5' to 3' exonuclease, C-terminal subdomain"/>
    <property type="match status" value="2"/>
</dbReference>
<proteinExistence type="inferred from homology"/>
<sequence length="922" mass="101836">MTSTQQPQPSDASATDPAEQPAAEGLEEVSRLLLVDGHSMAFRAFYAVPAESFVNSAGQHTNAVHGFIGMLLTMIRQLRPTHVAVAFDLSGPTFRSEEYPEYKGGRQETPAEFAGQIEYLQQALDTLNIPWITVEGFEADDIIATGASLAEQAGAEVVVVSGDRDAFQLISERTRVLYPTKGISDIPPRTAADIEEKYGVGPQLYRHVAALVGESADNLPGVPKVGPKTAAKWLRQYGDLEGVLAHAEEIRGKAGENLRAHLEDVRRNFRLNALKRDLDLPVSFAQMARREPDLQRMDALFDELEFRTLRDRVRRDLVAAEPEPQIQIPARQELTDAEAVQRGFGEPGTPVAVTLETDHRLGPVLQVARPDGVGTAVLEELDEEGTSTLQRLLTERAERLLVSDLKGLVHALGELGYVLPDTGRDVALEAFVLRPGARGYDPEQLAGEFTAYSFGPKLKKPTQAVLKKETPEQRREKARPWLDRFAAAAWLLHDVARSVEQRLGEHPWARRILTELEVPLADVLLRMELTGVAVEPARLEALIEAYQAEIDTAQRNAEQVLGGESVNLSSPRQLQTVLFETLGLPTTRKISSGYTTDAASLQELSRSLEPGTAGHDFMAWLLRYREYTKLRQAVEGLRDAVSAQDRVHTTFGQTTAATGRLSSINPNLQNIPVRTAEGRKIRAAFVVGEGYQELLTADYSQIEMRIMAHLSEDEGLIQAYRDGEDLHRFVGSQVFGVAPAEVTPEMRAKVKAMSYGLAYGLSSYGLSKQLEISVDEARGLMSSYFRRFGAVRTYLRHIVDEARQSGYTETMFGRRRYLPELTSANRQVRDMAERAALNAPIQGSAADIIKKAMLGVDRRLREEGLSTRMVLQVHDELILEVAPGEHDAAEAILREEMSGAAELRVPLEVQVGRGASWNDAAH</sequence>
<dbReference type="InterPro" id="IPR012337">
    <property type="entry name" value="RNaseH-like_sf"/>
</dbReference>
<dbReference type="NCBIfam" id="TIGR00593">
    <property type="entry name" value="pola"/>
    <property type="match status" value="1"/>
</dbReference>
<dbReference type="InterPro" id="IPR036397">
    <property type="entry name" value="RNaseH_sf"/>
</dbReference>
<dbReference type="AlphaFoldDB" id="A0A7T4MUJ1"/>
<comment type="function">
    <text evidence="13">In addition to polymerase activity, this DNA polymerase exhibits 3'-5' and 5'-3' exonuclease activity.</text>
</comment>
<dbReference type="GO" id="GO:0006302">
    <property type="term" value="P:double-strand break repair"/>
    <property type="evidence" value="ECO:0007669"/>
    <property type="project" value="TreeGrafter"/>
</dbReference>
<evidence type="ECO:0000256" key="12">
    <source>
        <dbReference type="ARBA" id="ARBA00049244"/>
    </source>
</evidence>
<dbReference type="InterPro" id="IPR036279">
    <property type="entry name" value="5-3_exonuclease_C_sf"/>
</dbReference>
<dbReference type="InterPro" id="IPR029060">
    <property type="entry name" value="PIN-like_dom_sf"/>
</dbReference>
<dbReference type="Gene3D" id="3.40.50.1010">
    <property type="entry name" value="5'-nuclease"/>
    <property type="match status" value="1"/>
</dbReference>
<feature type="compositionally biased region" description="Polar residues" evidence="16">
    <location>
        <begin position="1"/>
        <end position="13"/>
    </location>
</feature>
<dbReference type="Gene3D" id="3.30.420.10">
    <property type="entry name" value="Ribonuclease H-like superfamily/Ribonuclease H"/>
    <property type="match status" value="1"/>
</dbReference>
<dbReference type="FunFam" id="1.10.150.20:FF:000002">
    <property type="entry name" value="DNA polymerase I"/>
    <property type="match status" value="1"/>
</dbReference>
<dbReference type="SMART" id="SM00482">
    <property type="entry name" value="POLAc"/>
    <property type="match status" value="1"/>
</dbReference>
<dbReference type="CDD" id="cd08637">
    <property type="entry name" value="DNA_pol_A_pol_I_C"/>
    <property type="match status" value="1"/>
</dbReference>
<evidence type="ECO:0000256" key="4">
    <source>
        <dbReference type="ARBA" id="ARBA00022705"/>
    </source>
</evidence>
<dbReference type="PROSITE" id="PS00447">
    <property type="entry name" value="DNA_POLYMERASE_A"/>
    <property type="match status" value="1"/>
</dbReference>
<dbReference type="InterPro" id="IPR002298">
    <property type="entry name" value="DNA_polymerase_A"/>
</dbReference>
<dbReference type="PRINTS" id="PR00868">
    <property type="entry name" value="DNAPOLI"/>
</dbReference>
<dbReference type="PANTHER" id="PTHR10133">
    <property type="entry name" value="DNA POLYMERASE I"/>
    <property type="match status" value="1"/>
</dbReference>
<organism evidence="19 20">
    <name type="scientific">Rothia kristinae</name>
    <dbReference type="NCBI Taxonomy" id="37923"/>
    <lineage>
        <taxon>Bacteria</taxon>
        <taxon>Bacillati</taxon>
        <taxon>Actinomycetota</taxon>
        <taxon>Actinomycetes</taxon>
        <taxon>Micrococcales</taxon>
        <taxon>Micrococcaceae</taxon>
        <taxon>Rothia</taxon>
    </lineage>
</organism>
<protein>
    <recommendedName>
        <fullName evidence="14 15">DNA polymerase I</fullName>
        <ecNumber evidence="14 15">2.7.7.7</ecNumber>
    </recommendedName>
</protein>
<dbReference type="Proteomes" id="UP000595221">
    <property type="component" value="Chromosome"/>
</dbReference>
<dbReference type="EC" id="2.7.7.7" evidence="14 15"/>
<evidence type="ECO:0000256" key="6">
    <source>
        <dbReference type="ARBA" id="ARBA00022763"/>
    </source>
</evidence>
<dbReference type="CDD" id="cd09898">
    <property type="entry name" value="H3TH_53EXO"/>
    <property type="match status" value="1"/>
</dbReference>
<evidence type="ECO:0000256" key="13">
    <source>
        <dbReference type="ARBA" id="ARBA00053603"/>
    </source>
</evidence>
<dbReference type="FunFam" id="1.10.150.20:FF:000003">
    <property type="entry name" value="DNA polymerase I"/>
    <property type="match status" value="1"/>
</dbReference>
<evidence type="ECO:0000256" key="11">
    <source>
        <dbReference type="ARBA" id="ARBA00023204"/>
    </source>
</evidence>
<dbReference type="SUPFAM" id="SSF56672">
    <property type="entry name" value="DNA/RNA polymerases"/>
    <property type="match status" value="1"/>
</dbReference>
<comment type="function">
    <text evidence="15">In addition to polymerase activity, this DNA polymerase exhibits 5'-3' exonuclease activity.</text>
</comment>
<keyword evidence="11 15" id="KW-0234">DNA repair</keyword>
<name>A0A7T4MUJ1_9MICC</name>
<evidence type="ECO:0000256" key="14">
    <source>
        <dbReference type="NCBIfam" id="TIGR00593"/>
    </source>
</evidence>
<dbReference type="InterPro" id="IPR018320">
    <property type="entry name" value="DNA_polymerase_1"/>
</dbReference>
<dbReference type="Gene3D" id="3.30.70.370">
    <property type="match status" value="1"/>
</dbReference>
<keyword evidence="8 15" id="KW-0269">Exonuclease</keyword>
<dbReference type="EMBL" id="CP066078">
    <property type="protein sequence ID" value="QQC59709.1"/>
    <property type="molecule type" value="Genomic_DNA"/>
</dbReference>
<evidence type="ECO:0000256" key="7">
    <source>
        <dbReference type="ARBA" id="ARBA00022801"/>
    </source>
</evidence>
<evidence type="ECO:0000256" key="16">
    <source>
        <dbReference type="SAM" id="MobiDB-lite"/>
    </source>
</evidence>